<keyword evidence="7" id="KW-0114">cAMP</keyword>
<evidence type="ECO:0000256" key="8">
    <source>
        <dbReference type="SAM" id="MobiDB-lite"/>
    </source>
</evidence>
<dbReference type="PANTHER" id="PTHR11635:SF152">
    <property type="entry name" value="CAMP-DEPENDENT PROTEIN KINASE TYPE I REGULATORY SUBUNIT-RELATED"/>
    <property type="match status" value="1"/>
</dbReference>
<dbReference type="PROSITE" id="PS00888">
    <property type="entry name" value="CNMP_BINDING_1"/>
    <property type="match status" value="1"/>
</dbReference>
<dbReference type="SUPFAM" id="SSF47391">
    <property type="entry name" value="Dimerization-anchoring domain of cAMP-dependent PK regulatory subunit"/>
    <property type="match status" value="1"/>
</dbReference>
<dbReference type="InterPro" id="IPR018490">
    <property type="entry name" value="cNMP-bd_dom_sf"/>
</dbReference>
<dbReference type="InterPro" id="IPR000595">
    <property type="entry name" value="cNMP-bd_dom"/>
</dbReference>
<keyword evidence="3" id="KW-0597">Phosphoprotein</keyword>
<dbReference type="Pfam" id="PF00027">
    <property type="entry name" value="cNMP_binding"/>
    <property type="match status" value="2"/>
</dbReference>
<comment type="similarity">
    <text evidence="1">Belongs to the cAMP-dependent kinase regulatory chain family.</text>
</comment>
<dbReference type="GO" id="GO:0030552">
    <property type="term" value="F:cAMP binding"/>
    <property type="evidence" value="ECO:0007669"/>
    <property type="project" value="UniProtKB-KW"/>
</dbReference>
<dbReference type="Proteomes" id="UP001176517">
    <property type="component" value="Unassembled WGS sequence"/>
</dbReference>
<evidence type="ECO:0000259" key="9">
    <source>
        <dbReference type="PROSITE" id="PS50042"/>
    </source>
</evidence>
<evidence type="ECO:0000256" key="6">
    <source>
        <dbReference type="ARBA" id="ARBA00022741"/>
    </source>
</evidence>
<evidence type="ECO:0000256" key="4">
    <source>
        <dbReference type="ARBA" id="ARBA00022566"/>
    </source>
</evidence>
<evidence type="ECO:0000313" key="11">
    <source>
        <dbReference type="Proteomes" id="UP001176517"/>
    </source>
</evidence>
<dbReference type="GO" id="GO:0005829">
    <property type="term" value="C:cytosol"/>
    <property type="evidence" value="ECO:0007669"/>
    <property type="project" value="TreeGrafter"/>
</dbReference>
<name>A0AAN6GN01_9BASI</name>
<evidence type="ECO:0000256" key="1">
    <source>
        <dbReference type="ARBA" id="ARBA00005753"/>
    </source>
</evidence>
<dbReference type="InterPro" id="IPR014710">
    <property type="entry name" value="RmlC-like_jellyroll"/>
</dbReference>
<dbReference type="EMBL" id="JAPDMZ010000207">
    <property type="protein sequence ID" value="KAK0546045.1"/>
    <property type="molecule type" value="Genomic_DNA"/>
</dbReference>
<dbReference type="GO" id="GO:0005634">
    <property type="term" value="C:nucleus"/>
    <property type="evidence" value="ECO:0007669"/>
    <property type="project" value="TreeGrafter"/>
</dbReference>
<dbReference type="GO" id="GO:0005952">
    <property type="term" value="C:cAMP-dependent protein kinase complex"/>
    <property type="evidence" value="ECO:0007669"/>
    <property type="project" value="InterPro"/>
</dbReference>
<feature type="domain" description="Cyclic nucleotide-binding" evidence="9">
    <location>
        <begin position="312"/>
        <end position="440"/>
    </location>
</feature>
<dbReference type="GO" id="GO:0034236">
    <property type="term" value="F:protein kinase A catalytic subunit binding"/>
    <property type="evidence" value="ECO:0007669"/>
    <property type="project" value="TreeGrafter"/>
</dbReference>
<dbReference type="InterPro" id="IPR018488">
    <property type="entry name" value="cNMP-bd_CS"/>
</dbReference>
<dbReference type="PRINTS" id="PR00103">
    <property type="entry name" value="CAMPKINASE"/>
</dbReference>
<protein>
    <recommendedName>
        <fullName evidence="2">cAMP-dependent protein kinase regulatory subunit</fullName>
    </recommendedName>
</protein>
<dbReference type="AlphaFoldDB" id="A0AAN6GN01"/>
<feature type="region of interest" description="Disordered" evidence="8">
    <location>
        <begin position="434"/>
        <end position="461"/>
    </location>
</feature>
<dbReference type="GO" id="GO:0033554">
    <property type="term" value="P:cellular response to stress"/>
    <property type="evidence" value="ECO:0007669"/>
    <property type="project" value="UniProtKB-ARBA"/>
</dbReference>
<gene>
    <name evidence="10" type="ORF">OC846_005431</name>
</gene>
<dbReference type="SUPFAM" id="SSF51206">
    <property type="entry name" value="cAMP-binding domain-like"/>
    <property type="match status" value="2"/>
</dbReference>
<accession>A0AAN6GN01</accession>
<evidence type="ECO:0000256" key="3">
    <source>
        <dbReference type="ARBA" id="ARBA00022553"/>
    </source>
</evidence>
<dbReference type="PROSITE" id="PS00889">
    <property type="entry name" value="CNMP_BINDING_2"/>
    <property type="match status" value="2"/>
</dbReference>
<dbReference type="SMART" id="SM00100">
    <property type="entry name" value="cNMP"/>
    <property type="match status" value="2"/>
</dbReference>
<proteinExistence type="inferred from homology"/>
<feature type="region of interest" description="Disordered" evidence="8">
    <location>
        <begin position="513"/>
        <end position="536"/>
    </location>
</feature>
<evidence type="ECO:0000256" key="5">
    <source>
        <dbReference type="ARBA" id="ARBA00022737"/>
    </source>
</evidence>
<evidence type="ECO:0000256" key="7">
    <source>
        <dbReference type="ARBA" id="ARBA00023149"/>
    </source>
</evidence>
<sequence length="588" mass="60334">MPISSLPSEYARILNDLNRDVLRARPLDPLQFCANWFNSRLEAERKTVLLTAQQHQQGISPAPSIGVTGPSGSIGAASVFGAGAAAGGASAFGASMALDHAPPSPSSAPDSFLPPASFNLARRTSVSAESLAPGSISGVSGGPDDADDAPTKTVIPKSDSQMQRIRSSISNNLLFRNLEDDQYTDVLLAMKEVKVEADHPVIVQGDQGDYFYIVEAGNLDVYIRKDAPAITDGSAVAKLDRSNLGEKKVSYGPGDSFGELALLYAQPRAATIISTSPCTLWALDRVTFRSILMETNFRRRSMYESLLKDVSLFESLSPAEIAKISDALEPRTFEPGEYVFKQGERGTEFFIIWEGAAEVKKKRSDGTEDSVGTLSRGDYFGELALLNNAPRAASIVAASSGSGEAPARLRVATLSEQAFTRLLGPLAGIMSRHAETHYGSGPSPTDMLSAGGPLGSGRISPVPGARLGGGLSDAATSAAAAAAASTSGVGAGAAPGAGGYPFGASYGGGGVPHHSPFGHGHGHGHGHAGVAQHGMTGSVDPTDPMVGTWAGGSPFGASPFGAGVGAPVPPPAAAAGGPLSGYSFGQGM</sequence>
<dbReference type="SMART" id="SM00394">
    <property type="entry name" value="RIIa"/>
    <property type="match status" value="1"/>
</dbReference>
<dbReference type="PROSITE" id="PS50042">
    <property type="entry name" value="CNMP_BINDING_3"/>
    <property type="match status" value="2"/>
</dbReference>
<dbReference type="GO" id="GO:0004862">
    <property type="term" value="F:cAMP-dependent protein kinase inhibitor activity"/>
    <property type="evidence" value="ECO:0007669"/>
    <property type="project" value="TreeGrafter"/>
</dbReference>
<evidence type="ECO:0000313" key="10">
    <source>
        <dbReference type="EMBL" id="KAK0546045.1"/>
    </source>
</evidence>
<feature type="domain" description="Cyclic nucleotide-binding" evidence="9">
    <location>
        <begin position="174"/>
        <end position="309"/>
    </location>
</feature>
<keyword evidence="6" id="KW-0547">Nucleotide-binding</keyword>
<keyword evidence="5" id="KW-0677">Repeat</keyword>
<dbReference type="CDD" id="cd00038">
    <property type="entry name" value="CAP_ED"/>
    <property type="match status" value="2"/>
</dbReference>
<keyword evidence="11" id="KW-1185">Reference proteome</keyword>
<organism evidence="10 11">
    <name type="scientific">Tilletia horrida</name>
    <dbReference type="NCBI Taxonomy" id="155126"/>
    <lineage>
        <taxon>Eukaryota</taxon>
        <taxon>Fungi</taxon>
        <taxon>Dikarya</taxon>
        <taxon>Basidiomycota</taxon>
        <taxon>Ustilaginomycotina</taxon>
        <taxon>Exobasidiomycetes</taxon>
        <taxon>Tilletiales</taxon>
        <taxon>Tilletiaceae</taxon>
        <taxon>Tilletia</taxon>
    </lineage>
</organism>
<dbReference type="InterPro" id="IPR050503">
    <property type="entry name" value="cAMP-dep_PK_reg_su-like"/>
</dbReference>
<comment type="caution">
    <text evidence="10">The sequence shown here is derived from an EMBL/GenBank/DDBJ whole genome shotgun (WGS) entry which is preliminary data.</text>
</comment>
<keyword evidence="4" id="KW-0116">cAMP-binding</keyword>
<reference evidence="10" key="1">
    <citation type="journal article" date="2023" name="PhytoFront">
        <title>Draft Genome Resources of Seven Strains of Tilletia horrida, Causal Agent of Kernel Smut of Rice.</title>
        <authorList>
            <person name="Khanal S."/>
            <person name="Antony Babu S."/>
            <person name="Zhou X.G."/>
        </authorList>
    </citation>
    <scope>NUCLEOTIDE SEQUENCE</scope>
    <source>
        <strain evidence="10">TX6</strain>
    </source>
</reference>
<dbReference type="InterPro" id="IPR003117">
    <property type="entry name" value="cAMP_dep_PK_reg_su_I/II_a/b"/>
</dbReference>
<dbReference type="Gene3D" id="2.60.120.10">
    <property type="entry name" value="Jelly Rolls"/>
    <property type="match status" value="2"/>
</dbReference>
<dbReference type="CDD" id="cd12098">
    <property type="entry name" value="DD_R_ScPKA-like"/>
    <property type="match status" value="1"/>
</dbReference>
<feature type="region of interest" description="Disordered" evidence="8">
    <location>
        <begin position="131"/>
        <end position="159"/>
    </location>
</feature>
<evidence type="ECO:0000256" key="2">
    <source>
        <dbReference type="ARBA" id="ARBA00020355"/>
    </source>
</evidence>
<dbReference type="Pfam" id="PF02197">
    <property type="entry name" value="RIIa"/>
    <property type="match status" value="1"/>
</dbReference>
<dbReference type="FunFam" id="2.60.120.10:FF:000039">
    <property type="entry name" value="cAMP-dependent protein kinase regulatory subunit"/>
    <property type="match status" value="1"/>
</dbReference>
<dbReference type="PANTHER" id="PTHR11635">
    <property type="entry name" value="CAMP-DEPENDENT PROTEIN KINASE REGULATORY CHAIN"/>
    <property type="match status" value="1"/>
</dbReference>